<dbReference type="EMBL" id="QEFC01001233">
    <property type="protein sequence ID" value="KAE9458845.1"/>
    <property type="molecule type" value="Genomic_DNA"/>
</dbReference>
<accession>A0A6A4LM41</accession>
<dbReference type="OrthoDB" id="1935385at2759"/>
<evidence type="ECO:0000313" key="3">
    <source>
        <dbReference type="Proteomes" id="UP000428333"/>
    </source>
</evidence>
<feature type="compositionally biased region" description="Low complexity" evidence="1">
    <location>
        <begin position="220"/>
        <end position="231"/>
    </location>
</feature>
<sequence>MEESEKRRERLKAMRMEASQAGVEHVVGNSAVPHHLSNPLVETSPIPPLQNNAPQRFDYYTDPMAAFSADKRRSKVGNQNSQDYFTPPRPMNPEMTPSPVHQVQPNYSPDQRIYQPRGPCHSSGPMTPPLAHQAQTNYSPDQRMYQARGPYHSSGPMTPSPAHQLPTNYSPDPRMYQARGSYHNSGPMTPSPAHQSQTNYSPDQRMYRARGPYQSSRPDGSPMGMVGPSGSHQGSSGASTYYHSANSSGIGNFSSPSFGGSPRFGGPTSSLGFRGSPSSYSGRGRGRSSGRGRGFGSHESVSAELRPDLYYNKSMVEDPWKLLTPVIWKRQNISATSGNVSMVDYAKSAFPGSAGIKKPRISGGMNESSSSSQPSLAEYLAAAFNEAANDGAGDNDKPSL</sequence>
<feature type="region of interest" description="Disordered" evidence="1">
    <location>
        <begin position="258"/>
        <end position="299"/>
    </location>
</feature>
<dbReference type="PANTHER" id="PTHR36054">
    <property type="entry name" value="PROTEIN SICKLE"/>
    <property type="match status" value="1"/>
</dbReference>
<organism evidence="2 3">
    <name type="scientific">Rhododendron williamsianum</name>
    <dbReference type="NCBI Taxonomy" id="262921"/>
    <lineage>
        <taxon>Eukaryota</taxon>
        <taxon>Viridiplantae</taxon>
        <taxon>Streptophyta</taxon>
        <taxon>Embryophyta</taxon>
        <taxon>Tracheophyta</taxon>
        <taxon>Spermatophyta</taxon>
        <taxon>Magnoliopsida</taxon>
        <taxon>eudicotyledons</taxon>
        <taxon>Gunneridae</taxon>
        <taxon>Pentapetalae</taxon>
        <taxon>asterids</taxon>
        <taxon>Ericales</taxon>
        <taxon>Ericaceae</taxon>
        <taxon>Ericoideae</taxon>
        <taxon>Rhodoreae</taxon>
        <taxon>Rhododendron</taxon>
    </lineage>
</organism>
<dbReference type="PANTHER" id="PTHR36054:SF2">
    <property type="entry name" value="PROTEIN SICKLE"/>
    <property type="match status" value="1"/>
</dbReference>
<name>A0A6A4LM41_9ERIC</name>
<keyword evidence="3" id="KW-1185">Reference proteome</keyword>
<evidence type="ECO:0000313" key="2">
    <source>
        <dbReference type="EMBL" id="KAE9458845.1"/>
    </source>
</evidence>
<dbReference type="Proteomes" id="UP000428333">
    <property type="component" value="Linkage Group LG05"/>
</dbReference>
<feature type="compositionally biased region" description="Basic and acidic residues" evidence="1">
    <location>
        <begin position="1"/>
        <end position="15"/>
    </location>
</feature>
<feature type="compositionally biased region" description="Polar residues" evidence="1">
    <location>
        <begin position="99"/>
        <end position="109"/>
    </location>
</feature>
<proteinExistence type="predicted"/>
<gene>
    <name evidence="2" type="ORF">C3L33_09246</name>
</gene>
<evidence type="ECO:0000256" key="1">
    <source>
        <dbReference type="SAM" id="MobiDB-lite"/>
    </source>
</evidence>
<feature type="compositionally biased region" description="Low complexity" evidence="1">
    <location>
        <begin position="258"/>
        <end position="282"/>
    </location>
</feature>
<dbReference type="AlphaFoldDB" id="A0A6A4LM41"/>
<dbReference type="InterPro" id="IPR039292">
    <property type="entry name" value="SICKLE"/>
</dbReference>
<comment type="caution">
    <text evidence="2">The sequence shown here is derived from an EMBL/GenBank/DDBJ whole genome shotgun (WGS) entry which is preliminary data.</text>
</comment>
<feature type="compositionally biased region" description="Polar residues" evidence="1">
    <location>
        <begin position="182"/>
        <end position="202"/>
    </location>
</feature>
<feature type="region of interest" description="Disordered" evidence="1">
    <location>
        <begin position="69"/>
        <end position="240"/>
    </location>
</feature>
<feature type="region of interest" description="Disordered" evidence="1">
    <location>
        <begin position="34"/>
        <end position="56"/>
    </location>
</feature>
<dbReference type="GO" id="GO:0000398">
    <property type="term" value="P:mRNA splicing, via spliceosome"/>
    <property type="evidence" value="ECO:0007669"/>
    <property type="project" value="InterPro"/>
</dbReference>
<reference evidence="2 3" key="1">
    <citation type="journal article" date="2019" name="Genome Biol. Evol.">
        <title>The Rhododendron genome and chromosomal organization provide insight into shared whole-genome duplications across the heath family (Ericaceae).</title>
        <authorList>
            <person name="Soza V.L."/>
            <person name="Lindsley D."/>
            <person name="Waalkes A."/>
            <person name="Ramage E."/>
            <person name="Patwardhan R.P."/>
            <person name="Burton J.N."/>
            <person name="Adey A."/>
            <person name="Kumar A."/>
            <person name="Qiu R."/>
            <person name="Shendure J."/>
            <person name="Hall B."/>
        </authorList>
    </citation>
    <scope>NUCLEOTIDE SEQUENCE [LARGE SCALE GENOMIC DNA]</scope>
    <source>
        <strain evidence="2">RSF 1966-606</strain>
    </source>
</reference>
<dbReference type="GO" id="GO:0035196">
    <property type="term" value="P:miRNA processing"/>
    <property type="evidence" value="ECO:0007669"/>
    <property type="project" value="InterPro"/>
</dbReference>
<feature type="region of interest" description="Disordered" evidence="1">
    <location>
        <begin position="1"/>
        <end position="20"/>
    </location>
</feature>
<protein>
    <submittedName>
        <fullName evidence="2">Uncharacterized protein</fullName>
    </submittedName>
</protein>
<feature type="non-terminal residue" evidence="2">
    <location>
        <position position="1"/>
    </location>
</feature>